<keyword evidence="2" id="KW-1185">Reference proteome</keyword>
<accession>A0ACC2V3D3</accession>
<proteinExistence type="predicted"/>
<evidence type="ECO:0000313" key="1">
    <source>
        <dbReference type="EMBL" id="KAJ9093531.1"/>
    </source>
</evidence>
<protein>
    <submittedName>
        <fullName evidence="1">Uncharacterized protein</fullName>
    </submittedName>
</protein>
<dbReference type="Proteomes" id="UP001227268">
    <property type="component" value="Unassembled WGS sequence"/>
</dbReference>
<evidence type="ECO:0000313" key="2">
    <source>
        <dbReference type="Proteomes" id="UP001227268"/>
    </source>
</evidence>
<comment type="caution">
    <text evidence="1">The sequence shown here is derived from an EMBL/GenBank/DDBJ whole genome shotgun (WGS) entry which is preliminary data.</text>
</comment>
<name>A0ACC2V3D3_9TREE</name>
<gene>
    <name evidence="1" type="ORF">QFC21_006365</name>
</gene>
<dbReference type="EMBL" id="JASBWT010000030">
    <property type="protein sequence ID" value="KAJ9093531.1"/>
    <property type="molecule type" value="Genomic_DNA"/>
</dbReference>
<sequence>MVERFDASDIKGSETPLPINFIPAIDTDQEHKEARRHPYPAIVVFNNFLVTYESRLMDRCEYIATIKAPSQLRQIPVNMTSANTMASNNVKNGVVAFDYTPRNDNPADLLTKPLNQHLITRFFDAIGLRRLHMEFRDKAQSDSEGGVAN</sequence>
<organism evidence="1 2">
    <name type="scientific">Naganishia friedmannii</name>
    <dbReference type="NCBI Taxonomy" id="89922"/>
    <lineage>
        <taxon>Eukaryota</taxon>
        <taxon>Fungi</taxon>
        <taxon>Dikarya</taxon>
        <taxon>Basidiomycota</taxon>
        <taxon>Agaricomycotina</taxon>
        <taxon>Tremellomycetes</taxon>
        <taxon>Filobasidiales</taxon>
        <taxon>Filobasidiaceae</taxon>
        <taxon>Naganishia</taxon>
    </lineage>
</organism>
<reference evidence="1" key="1">
    <citation type="submission" date="2023-04" db="EMBL/GenBank/DDBJ databases">
        <title>Draft Genome sequencing of Naganishia species isolated from polar environments using Oxford Nanopore Technology.</title>
        <authorList>
            <person name="Leo P."/>
            <person name="Venkateswaran K."/>
        </authorList>
    </citation>
    <scope>NUCLEOTIDE SEQUENCE</scope>
    <source>
        <strain evidence="1">MNA-CCFEE 5423</strain>
    </source>
</reference>